<evidence type="ECO:0000313" key="12">
    <source>
        <dbReference type="Proteomes" id="UP000823561"/>
    </source>
</evidence>
<comment type="function">
    <text evidence="7">Plays a role in cytoskeletal rearrangements during the late wrapping and/or compaction phases of myelinogenesis as well as in maintenance and stability of myelin sheath in the adult. May play an important role in late-stage oligodendroglia maturation, myelin/Ranvier node formation during CNS development, and in the maintenance and plasticity of related structures in the mature CNS.</text>
</comment>
<dbReference type="EMBL" id="JADWDJ010000003">
    <property type="protein sequence ID" value="KAG5283278.1"/>
    <property type="molecule type" value="Genomic_DNA"/>
</dbReference>
<organism evidence="11 12">
    <name type="scientific">Alosa alosa</name>
    <name type="common">allis shad</name>
    <dbReference type="NCBI Taxonomy" id="278164"/>
    <lineage>
        <taxon>Eukaryota</taxon>
        <taxon>Metazoa</taxon>
        <taxon>Chordata</taxon>
        <taxon>Craniata</taxon>
        <taxon>Vertebrata</taxon>
        <taxon>Euteleostomi</taxon>
        <taxon>Actinopterygii</taxon>
        <taxon>Neopterygii</taxon>
        <taxon>Teleostei</taxon>
        <taxon>Clupei</taxon>
        <taxon>Clupeiformes</taxon>
        <taxon>Clupeoidei</taxon>
        <taxon>Clupeidae</taxon>
        <taxon>Alosa</taxon>
    </lineage>
</organism>
<dbReference type="Proteomes" id="UP000823561">
    <property type="component" value="Chromosome 3"/>
</dbReference>
<dbReference type="GO" id="GO:0001763">
    <property type="term" value="P:morphogenesis of a branching structure"/>
    <property type="evidence" value="ECO:0007669"/>
    <property type="project" value="TreeGrafter"/>
</dbReference>
<evidence type="ECO:0000256" key="3">
    <source>
        <dbReference type="ARBA" id="ARBA00022490"/>
    </source>
</evidence>
<evidence type="ECO:0000256" key="8">
    <source>
        <dbReference type="ARBA" id="ARBA00026168"/>
    </source>
</evidence>
<evidence type="ECO:0000256" key="7">
    <source>
        <dbReference type="ARBA" id="ARBA00025213"/>
    </source>
</evidence>
<feature type="compositionally biased region" description="Low complexity" evidence="10">
    <location>
        <begin position="383"/>
        <end position="397"/>
    </location>
</feature>
<evidence type="ECO:0000256" key="1">
    <source>
        <dbReference type="ARBA" id="ARBA00004245"/>
    </source>
</evidence>
<sequence length="620" mass="65319">MAEVVAAPLDLDGKAMTAQVVEFIGGITLGAIQTLGEAMDRCTVDDDDNSEFYDADEEPQGDRSSPPPGPVGASCEELTQPAGGEAEESSGPLCDADGSSKQQESAVCEELPKSLYDSQAQEETDRSLCDERECESPGSESAVSTEFLGAETQMLGQLQSGVPVSSGNEESEESEGEPLGLITAESTQPTRAESEKLPETQSDDDESRCPKTEDSAESSRMGKDMCTQSLVAESEELAQPESTDRKAKSSLNEESKESSQSTCTESGESLKYASNVEESEPNMKPENMSVQSVCTESGETIQPLCDHKPSELPLCQADEELVPSSCPESGQSTLSGSISDGEGLEPSRTQEGQSVCEASARSDSSASVPEAASCLSRSQPETDSGMAASSMDACDASPTSQQEPEETAAPDSGVCPAELPGEHDNVTTTEGQLSATTEGELSRSPEEIDSTSTEPQRLMSKETQTEMLQEAAAMAQTQPEQEKTEQEELTAVEAAQGEQAEVVTGGNEAADAVPTLGATGGGDRPSEGLECPGDLSSGDDFTGDSQDEVPGESASADAPRSHASDSGSPPSGDRASTGRRKKPQRQHSFTKSKYNTVSYRKIRKGNTRQRIDEFEAMMNI</sequence>
<feature type="compositionally biased region" description="Acidic residues" evidence="10">
    <location>
        <begin position="541"/>
        <end position="550"/>
    </location>
</feature>
<comment type="subunit">
    <text evidence="2">Binds actin.</text>
</comment>
<keyword evidence="6" id="KW-0206">Cytoskeleton</keyword>
<feature type="compositionally biased region" description="Basic and acidic residues" evidence="10">
    <location>
        <begin position="123"/>
        <end position="135"/>
    </location>
</feature>
<gene>
    <name evidence="11" type="ORF">AALO_G00040320</name>
</gene>
<dbReference type="GO" id="GO:0043025">
    <property type="term" value="C:neuronal cell body"/>
    <property type="evidence" value="ECO:0007669"/>
    <property type="project" value="TreeGrafter"/>
</dbReference>
<evidence type="ECO:0000256" key="5">
    <source>
        <dbReference type="ARBA" id="ARBA00023203"/>
    </source>
</evidence>
<name>A0AAV6H7M3_9TELE</name>
<comment type="subcellular location">
    <subcellularLocation>
        <location evidence="1">Cytoplasm</location>
        <location evidence="1">Cytoskeleton</location>
    </subcellularLocation>
</comment>
<dbReference type="GO" id="GO:0043209">
    <property type="term" value="C:myelin sheath"/>
    <property type="evidence" value="ECO:0007669"/>
    <property type="project" value="TreeGrafter"/>
</dbReference>
<feature type="region of interest" description="Disordered" evidence="10">
    <location>
        <begin position="42"/>
        <end position="620"/>
    </location>
</feature>
<comment type="caution">
    <text evidence="11">The sequence shown here is derived from an EMBL/GenBank/DDBJ whole genome shotgun (WGS) entry which is preliminary data.</text>
</comment>
<feature type="compositionally biased region" description="Basic residues" evidence="10">
    <location>
        <begin position="577"/>
        <end position="590"/>
    </location>
</feature>
<dbReference type="GO" id="GO:0033269">
    <property type="term" value="C:internode region of axon"/>
    <property type="evidence" value="ECO:0007669"/>
    <property type="project" value="TreeGrafter"/>
</dbReference>
<feature type="compositionally biased region" description="Basic and acidic residues" evidence="10">
    <location>
        <begin position="242"/>
        <end position="257"/>
    </location>
</feature>
<evidence type="ECO:0000256" key="10">
    <source>
        <dbReference type="SAM" id="MobiDB-lite"/>
    </source>
</evidence>
<protein>
    <recommendedName>
        <fullName evidence="8">Ermin</fullName>
    </recommendedName>
    <alternativeName>
        <fullName evidence="9">Juxtanodin</fullName>
    </alternativeName>
</protein>
<evidence type="ECO:0000256" key="9">
    <source>
        <dbReference type="ARBA" id="ARBA00031224"/>
    </source>
</evidence>
<keyword evidence="4" id="KW-0597">Phosphoprotein</keyword>
<dbReference type="Gene3D" id="6.10.360.10">
    <property type="match status" value="1"/>
</dbReference>
<feature type="compositionally biased region" description="Low complexity" evidence="10">
    <location>
        <begin position="491"/>
        <end position="503"/>
    </location>
</feature>
<dbReference type="GO" id="GO:0005938">
    <property type="term" value="C:cell cortex"/>
    <property type="evidence" value="ECO:0007669"/>
    <property type="project" value="TreeGrafter"/>
</dbReference>
<dbReference type="GO" id="GO:0033270">
    <property type="term" value="C:paranode region of axon"/>
    <property type="evidence" value="ECO:0007669"/>
    <property type="project" value="TreeGrafter"/>
</dbReference>
<evidence type="ECO:0000256" key="4">
    <source>
        <dbReference type="ARBA" id="ARBA00022553"/>
    </source>
</evidence>
<keyword evidence="12" id="KW-1185">Reference proteome</keyword>
<dbReference type="GO" id="GO:0007015">
    <property type="term" value="P:actin filament organization"/>
    <property type="evidence" value="ECO:0007669"/>
    <property type="project" value="InterPro"/>
</dbReference>
<dbReference type="PANTHER" id="PTHR47137:SF1">
    <property type="entry name" value="ERMIN"/>
    <property type="match status" value="1"/>
</dbReference>
<dbReference type="InterPro" id="IPR045346">
    <property type="entry name" value="Ermin"/>
</dbReference>
<dbReference type="GO" id="GO:0008360">
    <property type="term" value="P:regulation of cell shape"/>
    <property type="evidence" value="ECO:0007669"/>
    <property type="project" value="InterPro"/>
</dbReference>
<feature type="compositionally biased region" description="Polar residues" evidence="10">
    <location>
        <begin position="326"/>
        <end position="338"/>
    </location>
</feature>
<feature type="compositionally biased region" description="Acidic residues" evidence="10">
    <location>
        <begin position="45"/>
        <end position="59"/>
    </location>
</feature>
<dbReference type="GO" id="GO:0031344">
    <property type="term" value="P:regulation of cell projection organization"/>
    <property type="evidence" value="ECO:0007669"/>
    <property type="project" value="TreeGrafter"/>
</dbReference>
<evidence type="ECO:0000256" key="6">
    <source>
        <dbReference type="ARBA" id="ARBA00023212"/>
    </source>
</evidence>
<keyword evidence="5" id="KW-0009">Actin-binding</keyword>
<dbReference type="GO" id="GO:0070062">
    <property type="term" value="C:extracellular exosome"/>
    <property type="evidence" value="ECO:0007669"/>
    <property type="project" value="TreeGrafter"/>
</dbReference>
<dbReference type="GO" id="GO:0051015">
    <property type="term" value="F:actin filament binding"/>
    <property type="evidence" value="ECO:0007669"/>
    <property type="project" value="InterPro"/>
</dbReference>
<keyword evidence="3" id="KW-0963">Cytoplasm</keyword>
<feature type="compositionally biased region" description="Polar residues" evidence="10">
    <location>
        <begin position="426"/>
        <end position="439"/>
    </location>
</feature>
<feature type="compositionally biased region" description="Polar residues" evidence="10">
    <location>
        <begin position="288"/>
        <end position="300"/>
    </location>
</feature>
<evidence type="ECO:0000256" key="2">
    <source>
        <dbReference type="ARBA" id="ARBA00011216"/>
    </source>
</evidence>
<accession>A0AAV6H7M3</accession>
<dbReference type="InterPro" id="IPR008954">
    <property type="entry name" value="Moesin_tail_sf"/>
</dbReference>
<dbReference type="GO" id="GO:0005856">
    <property type="term" value="C:cytoskeleton"/>
    <property type="evidence" value="ECO:0007669"/>
    <property type="project" value="UniProtKB-SubCell"/>
</dbReference>
<proteinExistence type="predicted"/>
<reference evidence="11" key="1">
    <citation type="submission" date="2020-10" db="EMBL/GenBank/DDBJ databases">
        <title>Chromosome-scale genome assembly of the Allis shad, Alosa alosa.</title>
        <authorList>
            <person name="Margot Z."/>
            <person name="Christophe K."/>
            <person name="Cabau C."/>
            <person name="Louis A."/>
            <person name="Berthelot C."/>
            <person name="Parey E."/>
            <person name="Roest Crollius H."/>
            <person name="Montfort J."/>
            <person name="Robinson-Rechavi M."/>
            <person name="Bucao C."/>
            <person name="Bouchez O."/>
            <person name="Gislard M."/>
            <person name="Lluch J."/>
            <person name="Milhes M."/>
            <person name="Lampietro C."/>
            <person name="Lopez Roques C."/>
            <person name="Donnadieu C."/>
            <person name="Braasch I."/>
            <person name="Desvignes T."/>
            <person name="Postlethwait J."/>
            <person name="Bobe J."/>
            <person name="Guiguen Y."/>
        </authorList>
    </citation>
    <scope>NUCLEOTIDE SEQUENCE</scope>
    <source>
        <strain evidence="11">M-15738</strain>
        <tissue evidence="11">Blood</tissue>
    </source>
</reference>
<dbReference type="GO" id="GO:0030175">
    <property type="term" value="C:filopodium"/>
    <property type="evidence" value="ECO:0007669"/>
    <property type="project" value="TreeGrafter"/>
</dbReference>
<dbReference type="Pfam" id="PF20491">
    <property type="entry name" value="Ermin"/>
    <property type="match status" value="1"/>
</dbReference>
<dbReference type="PANTHER" id="PTHR47137">
    <property type="entry name" value="ERMIN"/>
    <property type="match status" value="1"/>
</dbReference>
<evidence type="ECO:0000313" key="11">
    <source>
        <dbReference type="EMBL" id="KAG5283278.1"/>
    </source>
</evidence>
<dbReference type="AlphaFoldDB" id="A0AAV6H7M3"/>